<evidence type="ECO:0000256" key="3">
    <source>
        <dbReference type="ARBA" id="ARBA00011233"/>
    </source>
</evidence>
<keyword evidence="5" id="KW-0119">Carbohydrate metabolism</keyword>
<dbReference type="Gene3D" id="3.20.20.70">
    <property type="entry name" value="Aldolase class I"/>
    <property type="match status" value="1"/>
</dbReference>
<reference evidence="6" key="1">
    <citation type="journal article" date="2014" name="Front. Microbiol.">
        <title>High frequency of phylogenetically diverse reductive dehalogenase-homologous genes in deep subseafloor sedimentary metagenomes.</title>
        <authorList>
            <person name="Kawai M."/>
            <person name="Futagami T."/>
            <person name="Toyoda A."/>
            <person name="Takaki Y."/>
            <person name="Nishi S."/>
            <person name="Hori S."/>
            <person name="Arai W."/>
            <person name="Tsubouchi T."/>
            <person name="Morono Y."/>
            <person name="Uchiyama I."/>
            <person name="Ito T."/>
            <person name="Fujiyama A."/>
            <person name="Inagaki F."/>
            <person name="Takami H."/>
        </authorList>
    </citation>
    <scope>NUCLEOTIDE SEQUENCE</scope>
    <source>
        <strain evidence="6">Expedition CK06-06</strain>
    </source>
</reference>
<evidence type="ECO:0000256" key="5">
    <source>
        <dbReference type="ARBA" id="ARBA00023277"/>
    </source>
</evidence>
<name>X1D8U7_9ZZZZ</name>
<evidence type="ECO:0008006" key="7">
    <source>
        <dbReference type="Google" id="ProtNLM"/>
    </source>
</evidence>
<gene>
    <name evidence="6" type="ORF">S01H4_53040</name>
</gene>
<dbReference type="SUPFAM" id="SSF51569">
    <property type="entry name" value="Aldolase"/>
    <property type="match status" value="1"/>
</dbReference>
<dbReference type="GO" id="GO:0016829">
    <property type="term" value="F:lyase activity"/>
    <property type="evidence" value="ECO:0007669"/>
    <property type="project" value="UniProtKB-KW"/>
</dbReference>
<dbReference type="Pfam" id="PF01081">
    <property type="entry name" value="Aldolase"/>
    <property type="match status" value="1"/>
</dbReference>
<keyword evidence="4" id="KW-0456">Lyase</keyword>
<dbReference type="InterPro" id="IPR000887">
    <property type="entry name" value="Aldlse_KDPG_KHG"/>
</dbReference>
<dbReference type="InterPro" id="IPR013785">
    <property type="entry name" value="Aldolase_TIM"/>
</dbReference>
<comment type="caution">
    <text evidence="6">The sequence shown here is derived from an EMBL/GenBank/DDBJ whole genome shotgun (WGS) entry which is preliminary data.</text>
</comment>
<evidence type="ECO:0000256" key="4">
    <source>
        <dbReference type="ARBA" id="ARBA00023239"/>
    </source>
</evidence>
<evidence type="ECO:0000256" key="2">
    <source>
        <dbReference type="ARBA" id="ARBA00006906"/>
    </source>
</evidence>
<dbReference type="NCBIfam" id="TIGR01182">
    <property type="entry name" value="eda"/>
    <property type="match status" value="1"/>
</dbReference>
<organism evidence="6">
    <name type="scientific">marine sediment metagenome</name>
    <dbReference type="NCBI Taxonomy" id="412755"/>
    <lineage>
        <taxon>unclassified sequences</taxon>
        <taxon>metagenomes</taxon>
        <taxon>ecological metagenomes</taxon>
    </lineage>
</organism>
<comment type="subunit">
    <text evidence="3">Homotrimer.</text>
</comment>
<dbReference type="CDD" id="cd00452">
    <property type="entry name" value="KDPG_aldolase"/>
    <property type="match status" value="1"/>
</dbReference>
<comment type="similarity">
    <text evidence="2">Belongs to the KHG/KDPG aldolase family.</text>
</comment>
<protein>
    <recommendedName>
        <fullName evidence="7">2-dehydro-3-deoxyphosphogluconate aldolase/4-hydroxy-2-oxoglutarate aldolase</fullName>
    </recommendedName>
</protein>
<dbReference type="AlphaFoldDB" id="X1D8U7"/>
<dbReference type="EMBL" id="BART01030363">
    <property type="protein sequence ID" value="GAH16657.1"/>
    <property type="molecule type" value="Genomic_DNA"/>
</dbReference>
<comment type="pathway">
    <text evidence="1">Carbohydrate acid metabolism.</text>
</comment>
<evidence type="ECO:0000313" key="6">
    <source>
        <dbReference type="EMBL" id="GAH16657.1"/>
    </source>
</evidence>
<dbReference type="PANTHER" id="PTHR30246:SF1">
    <property type="entry name" value="2-DEHYDRO-3-DEOXY-6-PHOSPHOGALACTONATE ALDOLASE-RELATED"/>
    <property type="match status" value="1"/>
</dbReference>
<dbReference type="PANTHER" id="PTHR30246">
    <property type="entry name" value="2-KETO-3-DEOXY-6-PHOSPHOGLUCONATE ALDOLASE"/>
    <property type="match status" value="1"/>
</dbReference>
<accession>X1D8U7</accession>
<evidence type="ECO:0000256" key="1">
    <source>
        <dbReference type="ARBA" id="ARBA00004761"/>
    </source>
</evidence>
<proteinExistence type="inferred from homology"/>
<sequence length="208" mass="22084">MIIMWNKEKAMKLIYDTALIPIIRVESANIAFKVADAFLDADVFIIEVTMSVPGAIDVVKKLVEQFGEKVLIGTGTVLDGKMARDVIDAGSEFIVSPNYSRELIDTAKEFSKTIIPGALTPTEIYDAYTMGADAVKVFPCGTVGGASYLKAIRGPLPQIPLVPTGGVNLETAGPMLDAGAFALGVGGAITDKKAISEGKFEVITENVR</sequence>
<feature type="non-terminal residue" evidence="6">
    <location>
        <position position="208"/>
    </location>
</feature>